<evidence type="ECO:0000256" key="1">
    <source>
        <dbReference type="SAM" id="Coils"/>
    </source>
</evidence>
<protein>
    <recommendedName>
        <fullName evidence="5">DUF4200 domain-containing protein</fullName>
    </recommendedName>
</protein>
<name>A0A0D3KJV6_EMIH1</name>
<keyword evidence="4" id="KW-1185">Reference proteome</keyword>
<accession>A0A0D3KJV6</accession>
<sequence length="413" mass="44200">MPATTDQLLVFSDASESENDGWEPPAARKKPAPARKSAPGKSAIAKSAKTSGVRRPQRRVAVAASASSDEEDSASQDSVASDGGVDAAFQVLMRKLESQQKKEGEKARRKADAEFEAIRAAKYDEADADIRELKDEFAAKASRVRSVLKQCQKEIERANELEEKSIREYRNQAAHTLKEFEGHLRVIEEKKASVTNLINTVCTNHKKKVETTVVAAKDGIVRIPKSVFESAPAEVSSSSDVVAKVRRLDGTVDELKRVTPDNPNFQPRKPTPGKVKAVNKDEALIAFYTRKGMPLPDELKAKAEALREEEDAEARRVAERAKRFGITPAAKPAAAQKGKRGQPAQESAGASLTEEERAAREKRAKRFGASVGGSVGGGGGAAGACAPRKERPKGGVKVLSGVEGAMAAAAPVG</sequence>
<organism evidence="3 4">
    <name type="scientific">Emiliania huxleyi (strain CCMP1516)</name>
    <dbReference type="NCBI Taxonomy" id="280463"/>
    <lineage>
        <taxon>Eukaryota</taxon>
        <taxon>Haptista</taxon>
        <taxon>Haptophyta</taxon>
        <taxon>Prymnesiophyceae</taxon>
        <taxon>Isochrysidales</taxon>
        <taxon>Noelaerhabdaceae</taxon>
        <taxon>Emiliania</taxon>
    </lineage>
</organism>
<dbReference type="HOGENOM" id="CLU_666365_0_0_1"/>
<feature type="compositionally biased region" description="Gly residues" evidence="2">
    <location>
        <begin position="370"/>
        <end position="382"/>
    </location>
</feature>
<reference evidence="4" key="1">
    <citation type="journal article" date="2013" name="Nature">
        <title>Pan genome of the phytoplankton Emiliania underpins its global distribution.</title>
        <authorList>
            <person name="Read B.A."/>
            <person name="Kegel J."/>
            <person name="Klute M.J."/>
            <person name="Kuo A."/>
            <person name="Lefebvre S.C."/>
            <person name="Maumus F."/>
            <person name="Mayer C."/>
            <person name="Miller J."/>
            <person name="Monier A."/>
            <person name="Salamov A."/>
            <person name="Young J."/>
            <person name="Aguilar M."/>
            <person name="Claverie J.M."/>
            <person name="Frickenhaus S."/>
            <person name="Gonzalez K."/>
            <person name="Herman E.K."/>
            <person name="Lin Y.C."/>
            <person name="Napier J."/>
            <person name="Ogata H."/>
            <person name="Sarno A.F."/>
            <person name="Shmutz J."/>
            <person name="Schroeder D."/>
            <person name="de Vargas C."/>
            <person name="Verret F."/>
            <person name="von Dassow P."/>
            <person name="Valentin K."/>
            <person name="Van de Peer Y."/>
            <person name="Wheeler G."/>
            <person name="Dacks J.B."/>
            <person name="Delwiche C.F."/>
            <person name="Dyhrman S.T."/>
            <person name="Glockner G."/>
            <person name="John U."/>
            <person name="Richards T."/>
            <person name="Worden A.Z."/>
            <person name="Zhang X."/>
            <person name="Grigoriev I.V."/>
            <person name="Allen A.E."/>
            <person name="Bidle K."/>
            <person name="Borodovsky M."/>
            <person name="Bowler C."/>
            <person name="Brownlee C."/>
            <person name="Cock J.M."/>
            <person name="Elias M."/>
            <person name="Gladyshev V.N."/>
            <person name="Groth M."/>
            <person name="Guda C."/>
            <person name="Hadaegh A."/>
            <person name="Iglesias-Rodriguez M.D."/>
            <person name="Jenkins J."/>
            <person name="Jones B.M."/>
            <person name="Lawson T."/>
            <person name="Leese F."/>
            <person name="Lindquist E."/>
            <person name="Lobanov A."/>
            <person name="Lomsadze A."/>
            <person name="Malik S.B."/>
            <person name="Marsh M.E."/>
            <person name="Mackinder L."/>
            <person name="Mock T."/>
            <person name="Mueller-Roeber B."/>
            <person name="Pagarete A."/>
            <person name="Parker M."/>
            <person name="Probert I."/>
            <person name="Quesneville H."/>
            <person name="Raines C."/>
            <person name="Rensing S.A."/>
            <person name="Riano-Pachon D.M."/>
            <person name="Richier S."/>
            <person name="Rokitta S."/>
            <person name="Shiraiwa Y."/>
            <person name="Soanes D.M."/>
            <person name="van der Giezen M."/>
            <person name="Wahlund T.M."/>
            <person name="Williams B."/>
            <person name="Wilson W."/>
            <person name="Wolfe G."/>
            <person name="Wurch L.L."/>
        </authorList>
    </citation>
    <scope>NUCLEOTIDE SEQUENCE</scope>
</reference>
<dbReference type="PaxDb" id="2903-EOD36041"/>
<evidence type="ECO:0000313" key="4">
    <source>
        <dbReference type="Proteomes" id="UP000013827"/>
    </source>
</evidence>
<feature type="region of interest" description="Disordered" evidence="2">
    <location>
        <begin position="1"/>
        <end position="82"/>
    </location>
</feature>
<feature type="coiled-coil region" evidence="1">
    <location>
        <begin position="123"/>
        <end position="172"/>
    </location>
</feature>
<dbReference type="RefSeq" id="XP_005788470.1">
    <property type="nucleotide sequence ID" value="XM_005788413.1"/>
</dbReference>
<evidence type="ECO:0000256" key="2">
    <source>
        <dbReference type="SAM" id="MobiDB-lite"/>
    </source>
</evidence>
<dbReference type="Proteomes" id="UP000013827">
    <property type="component" value="Unassembled WGS sequence"/>
</dbReference>
<dbReference type="AlphaFoldDB" id="A0A0D3KJV6"/>
<evidence type="ECO:0000313" key="3">
    <source>
        <dbReference type="EnsemblProtists" id="EOD36041"/>
    </source>
</evidence>
<dbReference type="EnsemblProtists" id="EOD36041">
    <property type="protein sequence ID" value="EOD36041"/>
    <property type="gene ID" value="EMIHUDRAFT_110479"/>
</dbReference>
<proteinExistence type="predicted"/>
<feature type="region of interest" description="Disordered" evidence="2">
    <location>
        <begin position="326"/>
        <end position="394"/>
    </location>
</feature>
<keyword evidence="1" id="KW-0175">Coiled coil</keyword>
<dbReference type="GeneID" id="17281312"/>
<evidence type="ECO:0008006" key="5">
    <source>
        <dbReference type="Google" id="ProtNLM"/>
    </source>
</evidence>
<feature type="compositionally biased region" description="Low complexity" evidence="2">
    <location>
        <begin position="34"/>
        <end position="43"/>
    </location>
</feature>
<reference evidence="3" key="2">
    <citation type="submission" date="2024-10" db="UniProtKB">
        <authorList>
            <consortium name="EnsemblProtists"/>
        </authorList>
    </citation>
    <scope>IDENTIFICATION</scope>
</reference>
<dbReference type="KEGG" id="ehx:EMIHUDRAFT_110479"/>